<evidence type="ECO:0000313" key="6">
    <source>
        <dbReference type="Proteomes" id="UP001378592"/>
    </source>
</evidence>
<dbReference type="Proteomes" id="UP001378592">
    <property type="component" value="Unassembled WGS sequence"/>
</dbReference>
<evidence type="ECO:0000313" key="5">
    <source>
        <dbReference type="EMBL" id="KAK7865812.1"/>
    </source>
</evidence>
<reference evidence="5 6" key="1">
    <citation type="submission" date="2024-03" db="EMBL/GenBank/DDBJ databases">
        <title>The genome assembly and annotation of the cricket Gryllus longicercus Weissman &amp; Gray.</title>
        <authorList>
            <person name="Szrajer S."/>
            <person name="Gray D."/>
            <person name="Ylla G."/>
        </authorList>
    </citation>
    <scope>NUCLEOTIDE SEQUENCE [LARGE SCALE GENOMIC DNA]</scope>
    <source>
        <strain evidence="5">DAG 2021-001</strain>
        <tissue evidence="5">Whole body minus gut</tissue>
    </source>
</reference>
<dbReference type="InterPro" id="IPR000504">
    <property type="entry name" value="RRM_dom"/>
</dbReference>
<dbReference type="EMBL" id="JAZDUA010000165">
    <property type="protein sequence ID" value="KAK7865812.1"/>
    <property type="molecule type" value="Genomic_DNA"/>
</dbReference>
<dbReference type="AlphaFoldDB" id="A0AAN9Z7M0"/>
<organism evidence="5 6">
    <name type="scientific">Gryllus longicercus</name>
    <dbReference type="NCBI Taxonomy" id="2509291"/>
    <lineage>
        <taxon>Eukaryota</taxon>
        <taxon>Metazoa</taxon>
        <taxon>Ecdysozoa</taxon>
        <taxon>Arthropoda</taxon>
        <taxon>Hexapoda</taxon>
        <taxon>Insecta</taxon>
        <taxon>Pterygota</taxon>
        <taxon>Neoptera</taxon>
        <taxon>Polyneoptera</taxon>
        <taxon>Orthoptera</taxon>
        <taxon>Ensifera</taxon>
        <taxon>Gryllidea</taxon>
        <taxon>Grylloidea</taxon>
        <taxon>Gryllidae</taxon>
        <taxon>Gryllinae</taxon>
        <taxon>Gryllus</taxon>
    </lineage>
</organism>
<evidence type="ECO:0000256" key="2">
    <source>
        <dbReference type="PROSITE-ProRule" id="PRU00176"/>
    </source>
</evidence>
<dbReference type="SMART" id="SM00360">
    <property type="entry name" value="RRM"/>
    <property type="match status" value="1"/>
</dbReference>
<dbReference type="InterPro" id="IPR036621">
    <property type="entry name" value="Anticodon-bd_dom_sf"/>
</dbReference>
<dbReference type="GO" id="GO:0003723">
    <property type="term" value="F:RNA binding"/>
    <property type="evidence" value="ECO:0007669"/>
    <property type="project" value="UniProtKB-UniRule"/>
</dbReference>
<sequence length="575" mass="62180">MSYRDLRGDNLHNMMIDPTTVNARIYVGNIPTNEITKRDVEELFQKYGPILGVSLVRGFGFVQFEHEAHALEAIKHENGVMFRGKKIEVNPARVYGGRSRGGGAELPGPRKLDAEDRDPFRDRSPIDDRARERDWRDRDRFDNFSAKSGSMERGNYYGRDGGFGKDTGLYTGQDKFRSGPNVGPGRDERGSNFGKDPYGSNTFRPSGISDARPSLPARDYASPNNVNPLERTNDCEIIVFNKAQREYAEYIEHRLKQLDISVDLLFPNEEVPISRILANISSRGSLYAISVMPQNEEHRSLTLNILHGLPQEHRNMPLEDAVPLIKRNFEAYRSGEKSSTAAVPTAVAVVPAGLPAPTSDRHPEAIQVLLGLLADNRQLTVLQYDRVIRYLQEKRELQLKLELGDAKDLPSSKEPTSKQQVDLQHRILNILNNQSTANNSSGSGSGSVGVGAGAGGGAGSSVGSSASVSGLGANTAPGLGLGGLSSSAGMYPPLNIGPVPAPVAPPSGNWQNQPTSTPLLSDPTVQKALDSLMQGNLLRKITPTTGSSTPSMSSLGTPPSQPLFGSAWGSSASKM</sequence>
<evidence type="ECO:0000256" key="3">
    <source>
        <dbReference type="SAM" id="MobiDB-lite"/>
    </source>
</evidence>
<gene>
    <name evidence="5" type="ORF">R5R35_001273</name>
</gene>
<comment type="caution">
    <text evidence="5">The sequence shown here is derived from an EMBL/GenBank/DDBJ whole genome shotgun (WGS) entry which is preliminary data.</text>
</comment>
<name>A0AAN9Z7M0_9ORTH</name>
<accession>A0AAN9Z7M0</accession>
<dbReference type="SUPFAM" id="SSF54928">
    <property type="entry name" value="RNA-binding domain, RBD"/>
    <property type="match status" value="1"/>
</dbReference>
<dbReference type="PANTHER" id="PTHR23295:SF6">
    <property type="entry name" value="NEOSIN, ISOFORM A"/>
    <property type="match status" value="1"/>
</dbReference>
<feature type="region of interest" description="Disordered" evidence="3">
    <location>
        <begin position="168"/>
        <end position="216"/>
    </location>
</feature>
<feature type="region of interest" description="Disordered" evidence="3">
    <location>
        <begin position="93"/>
        <end position="128"/>
    </location>
</feature>
<dbReference type="Gene3D" id="3.30.70.330">
    <property type="match status" value="1"/>
</dbReference>
<evidence type="ECO:0000259" key="4">
    <source>
        <dbReference type="PROSITE" id="PS50102"/>
    </source>
</evidence>
<dbReference type="PANTHER" id="PTHR23295">
    <property type="entry name" value="NUCLEAR RECEPTOR COACTIVATOR 5-RELATED"/>
    <property type="match status" value="1"/>
</dbReference>
<feature type="compositionally biased region" description="Low complexity" evidence="3">
    <location>
        <begin position="542"/>
        <end position="558"/>
    </location>
</feature>
<dbReference type="InterPro" id="IPR052600">
    <property type="entry name" value="Nuc_rcpt_coact/corep"/>
</dbReference>
<feature type="domain" description="RRM" evidence="4">
    <location>
        <begin position="23"/>
        <end position="94"/>
    </location>
</feature>
<keyword evidence="1 2" id="KW-0694">RNA-binding</keyword>
<dbReference type="SUPFAM" id="SSF52954">
    <property type="entry name" value="Class II aaRS ABD-related"/>
    <property type="match status" value="1"/>
</dbReference>
<dbReference type="InterPro" id="IPR012677">
    <property type="entry name" value="Nucleotide-bd_a/b_plait_sf"/>
</dbReference>
<feature type="region of interest" description="Disordered" evidence="3">
    <location>
        <begin position="539"/>
        <end position="575"/>
    </location>
</feature>
<proteinExistence type="predicted"/>
<keyword evidence="6" id="KW-1185">Reference proteome</keyword>
<dbReference type="Pfam" id="PF00076">
    <property type="entry name" value="RRM_1"/>
    <property type="match status" value="1"/>
</dbReference>
<feature type="compositionally biased region" description="Basic and acidic residues" evidence="3">
    <location>
        <begin position="108"/>
        <end position="128"/>
    </location>
</feature>
<dbReference type="Gene3D" id="3.40.50.800">
    <property type="entry name" value="Anticodon-binding domain"/>
    <property type="match status" value="1"/>
</dbReference>
<dbReference type="PROSITE" id="PS50102">
    <property type="entry name" value="RRM"/>
    <property type="match status" value="1"/>
</dbReference>
<evidence type="ECO:0000256" key="1">
    <source>
        <dbReference type="ARBA" id="ARBA00022884"/>
    </source>
</evidence>
<dbReference type="InterPro" id="IPR035979">
    <property type="entry name" value="RBD_domain_sf"/>
</dbReference>
<protein>
    <recommendedName>
        <fullName evidence="4">RRM domain-containing protein</fullName>
    </recommendedName>
</protein>